<dbReference type="AlphaFoldDB" id="D6TYJ4"/>
<evidence type="ECO:0000313" key="2">
    <source>
        <dbReference type="Proteomes" id="UP000004508"/>
    </source>
</evidence>
<organism evidence="1 2">
    <name type="scientific">Ktedonobacter racemifer DSM 44963</name>
    <dbReference type="NCBI Taxonomy" id="485913"/>
    <lineage>
        <taxon>Bacteria</taxon>
        <taxon>Bacillati</taxon>
        <taxon>Chloroflexota</taxon>
        <taxon>Ktedonobacteria</taxon>
        <taxon>Ktedonobacterales</taxon>
        <taxon>Ktedonobacteraceae</taxon>
        <taxon>Ktedonobacter</taxon>
    </lineage>
</organism>
<protein>
    <submittedName>
        <fullName evidence="1">Uncharacterized protein</fullName>
    </submittedName>
</protein>
<sequence>MIGKGRKRSPYGWVQACMEMLPVWHVRRERIPQSVKEVFLHHYDISDIAYQALRAISNDCTPSIDSIYFWCNGVRYAS</sequence>
<dbReference type="Proteomes" id="UP000004508">
    <property type="component" value="Unassembled WGS sequence"/>
</dbReference>
<proteinExistence type="predicted"/>
<evidence type="ECO:0000313" key="1">
    <source>
        <dbReference type="EMBL" id="EFH83274.1"/>
    </source>
</evidence>
<name>D6TYJ4_KTERA</name>
<reference evidence="1 2" key="1">
    <citation type="journal article" date="2011" name="Stand. Genomic Sci.">
        <title>Non-contiguous finished genome sequence and contextual data of the filamentous soil bacterium Ktedonobacter racemifer type strain (SOSP1-21).</title>
        <authorList>
            <person name="Chang Y.J."/>
            <person name="Land M."/>
            <person name="Hauser L."/>
            <person name="Chertkov O."/>
            <person name="Del Rio T.G."/>
            <person name="Nolan M."/>
            <person name="Copeland A."/>
            <person name="Tice H."/>
            <person name="Cheng J.F."/>
            <person name="Lucas S."/>
            <person name="Han C."/>
            <person name="Goodwin L."/>
            <person name="Pitluck S."/>
            <person name="Ivanova N."/>
            <person name="Ovchinikova G."/>
            <person name="Pati A."/>
            <person name="Chen A."/>
            <person name="Palaniappan K."/>
            <person name="Mavromatis K."/>
            <person name="Liolios K."/>
            <person name="Brettin T."/>
            <person name="Fiebig A."/>
            <person name="Rohde M."/>
            <person name="Abt B."/>
            <person name="Goker M."/>
            <person name="Detter J.C."/>
            <person name="Woyke T."/>
            <person name="Bristow J."/>
            <person name="Eisen J.A."/>
            <person name="Markowitz V."/>
            <person name="Hugenholtz P."/>
            <person name="Kyrpides N.C."/>
            <person name="Klenk H.P."/>
            <person name="Lapidus A."/>
        </authorList>
    </citation>
    <scope>NUCLEOTIDE SEQUENCE [LARGE SCALE GENOMIC DNA]</scope>
    <source>
        <strain evidence="2">DSM 44963</strain>
    </source>
</reference>
<gene>
    <name evidence="1" type="ORF">Krac_4217</name>
</gene>
<comment type="caution">
    <text evidence="1">The sequence shown here is derived from an EMBL/GenBank/DDBJ whole genome shotgun (WGS) entry which is preliminary data.</text>
</comment>
<keyword evidence="2" id="KW-1185">Reference proteome</keyword>
<accession>D6TYJ4</accession>
<dbReference type="EMBL" id="ADVG01000003">
    <property type="protein sequence ID" value="EFH83274.1"/>
    <property type="molecule type" value="Genomic_DNA"/>
</dbReference>
<dbReference type="InParanoid" id="D6TYJ4"/>